<accession>A0ABQ6M4P6</accession>
<keyword evidence="2" id="KW-0732">Signal</keyword>
<feature type="non-terminal residue" evidence="3">
    <location>
        <position position="491"/>
    </location>
</feature>
<evidence type="ECO:0000256" key="1">
    <source>
        <dbReference type="SAM" id="MobiDB-lite"/>
    </source>
</evidence>
<feature type="compositionally biased region" description="Pro residues" evidence="1">
    <location>
        <begin position="480"/>
        <end position="491"/>
    </location>
</feature>
<evidence type="ECO:0000256" key="2">
    <source>
        <dbReference type="SAM" id="SignalP"/>
    </source>
</evidence>
<organism evidence="3 4">
    <name type="scientific">Tetraparma gracilis</name>
    <dbReference type="NCBI Taxonomy" id="2962635"/>
    <lineage>
        <taxon>Eukaryota</taxon>
        <taxon>Sar</taxon>
        <taxon>Stramenopiles</taxon>
        <taxon>Ochrophyta</taxon>
        <taxon>Bolidophyceae</taxon>
        <taxon>Parmales</taxon>
        <taxon>Triparmaceae</taxon>
        <taxon>Tetraparma</taxon>
    </lineage>
</organism>
<dbReference type="EMBL" id="BRYB01005009">
    <property type="protein sequence ID" value="GMI19307.1"/>
    <property type="molecule type" value="Genomic_DNA"/>
</dbReference>
<evidence type="ECO:0000313" key="3">
    <source>
        <dbReference type="EMBL" id="GMI19307.1"/>
    </source>
</evidence>
<sequence>MGYLGLLTLMLAGAAAGNLSPALLAARGLKGGVSYPPEECLEVRFVDSCVGTSAESKLAGAFVYWEGECGDTGGRPVYYNSLTERFLFWLTSHDVWAVAAGCGVTSAITAYGGAGWYPFEDTAATWSCANSPFVNRPVTIECSIYDGQPLPCSPGKYEPAGEAPGGDCASSCPPHLPTSPPGSSSLSSCLTHGANLLLVSSATERLLELNSDASDFSLAIEGGDLRSPYGVACVSEILCLVGNFYGSNVVAVNLRGEVMGVFAQVGNPAGLLHIKHLNLLAVVKRSGNGEVFLFDLADLNLEQPLQQSDAVQTIVMSASDGEPRYISLGEHDSELLITTKLGNVLRRCLEDTGCNPQTRNSVMMQYGGSELFGIGVLDETYIVVDRGDEKIYECPLTSVGMSKSNCEIFADRPLGTRWDPTNVLVDPIKRLVFVVDYQYSDVLVLDVDGAFLAPLTSSRGALMQPSAMAQRPGLYAPLSPSSPPSSPPTAG</sequence>
<reference evidence="3 4" key="1">
    <citation type="journal article" date="2023" name="Commun. Biol.">
        <title>Genome analysis of Parmales, the sister group of diatoms, reveals the evolutionary specialization of diatoms from phago-mixotrophs to photoautotrophs.</title>
        <authorList>
            <person name="Ban H."/>
            <person name="Sato S."/>
            <person name="Yoshikawa S."/>
            <person name="Yamada K."/>
            <person name="Nakamura Y."/>
            <person name="Ichinomiya M."/>
            <person name="Sato N."/>
            <person name="Blanc-Mathieu R."/>
            <person name="Endo H."/>
            <person name="Kuwata A."/>
            <person name="Ogata H."/>
        </authorList>
    </citation>
    <scope>NUCLEOTIDE SEQUENCE [LARGE SCALE GENOMIC DNA]</scope>
</reference>
<feature type="chain" id="PRO_5046181886" evidence="2">
    <location>
        <begin position="17"/>
        <end position="491"/>
    </location>
</feature>
<dbReference type="Proteomes" id="UP001165060">
    <property type="component" value="Unassembled WGS sequence"/>
</dbReference>
<dbReference type="SUPFAM" id="SSF101898">
    <property type="entry name" value="NHL repeat"/>
    <property type="match status" value="1"/>
</dbReference>
<protein>
    <submittedName>
        <fullName evidence="3">Uncharacterized protein</fullName>
    </submittedName>
</protein>
<evidence type="ECO:0000313" key="4">
    <source>
        <dbReference type="Proteomes" id="UP001165060"/>
    </source>
</evidence>
<gene>
    <name evidence="3" type="ORF">TeGR_g6325</name>
</gene>
<feature type="signal peptide" evidence="2">
    <location>
        <begin position="1"/>
        <end position="16"/>
    </location>
</feature>
<proteinExistence type="predicted"/>
<comment type="caution">
    <text evidence="3">The sequence shown here is derived from an EMBL/GenBank/DDBJ whole genome shotgun (WGS) entry which is preliminary data.</text>
</comment>
<name>A0ABQ6M4P6_9STRA</name>
<keyword evidence="4" id="KW-1185">Reference proteome</keyword>
<feature type="region of interest" description="Disordered" evidence="1">
    <location>
        <begin position="472"/>
        <end position="491"/>
    </location>
</feature>